<reference evidence="1" key="1">
    <citation type="journal article" date="2016" name="Nat. Genet.">
        <title>A high-quality carrot genome assembly provides new insights into carotenoid accumulation and asterid genome evolution.</title>
        <authorList>
            <person name="Iorizzo M."/>
            <person name="Ellison S."/>
            <person name="Senalik D."/>
            <person name="Zeng P."/>
            <person name="Satapoomin P."/>
            <person name="Huang J."/>
            <person name="Bowman M."/>
            <person name="Iovene M."/>
            <person name="Sanseverino W."/>
            <person name="Cavagnaro P."/>
            <person name="Yildiz M."/>
            <person name="Macko-Podgorni A."/>
            <person name="Moranska E."/>
            <person name="Grzebelus E."/>
            <person name="Grzebelus D."/>
            <person name="Ashrafi H."/>
            <person name="Zheng Z."/>
            <person name="Cheng S."/>
            <person name="Spooner D."/>
            <person name="Van Deynze A."/>
            <person name="Simon P."/>
        </authorList>
    </citation>
    <scope>NUCLEOTIDE SEQUENCE</scope>
    <source>
        <tissue evidence="1">Leaf</tissue>
    </source>
</reference>
<sequence>MFENITASEVAGYGVGALLLYTTLSATKIDSVISTSQRSSLGMCKRCGDLKLIACSKCKGQGIIRENMFFNFNAMDDLSQSFGGNSRKGSLSCKNCRARGHFSCPECSKASQS</sequence>
<proteinExistence type="predicted"/>
<evidence type="ECO:0000313" key="1">
    <source>
        <dbReference type="EMBL" id="WOG84118.1"/>
    </source>
</evidence>
<protein>
    <submittedName>
        <fullName evidence="1">Uncharacterized protein</fullName>
    </submittedName>
</protein>
<dbReference type="AlphaFoldDB" id="A0AAF1AIU2"/>
<dbReference type="Proteomes" id="UP000077755">
    <property type="component" value="Chromosome 1"/>
</dbReference>
<gene>
    <name evidence="1" type="ORF">DCAR_0103299</name>
</gene>
<keyword evidence="2" id="KW-1185">Reference proteome</keyword>
<accession>A0AAF1AIU2</accession>
<dbReference type="PANTHER" id="PTHR37760">
    <property type="entry name" value="CHAPERONE"/>
    <property type="match status" value="1"/>
</dbReference>
<dbReference type="EMBL" id="CP093343">
    <property type="protein sequence ID" value="WOG84118.1"/>
    <property type="molecule type" value="Genomic_DNA"/>
</dbReference>
<dbReference type="PANTHER" id="PTHR37760:SF1">
    <property type="entry name" value="CHAPERONE"/>
    <property type="match status" value="1"/>
</dbReference>
<organism evidence="1 2">
    <name type="scientific">Daucus carota subsp. sativus</name>
    <name type="common">Carrot</name>
    <dbReference type="NCBI Taxonomy" id="79200"/>
    <lineage>
        <taxon>Eukaryota</taxon>
        <taxon>Viridiplantae</taxon>
        <taxon>Streptophyta</taxon>
        <taxon>Embryophyta</taxon>
        <taxon>Tracheophyta</taxon>
        <taxon>Spermatophyta</taxon>
        <taxon>Magnoliopsida</taxon>
        <taxon>eudicotyledons</taxon>
        <taxon>Gunneridae</taxon>
        <taxon>Pentapetalae</taxon>
        <taxon>asterids</taxon>
        <taxon>campanulids</taxon>
        <taxon>Apiales</taxon>
        <taxon>Apiaceae</taxon>
        <taxon>Apioideae</taxon>
        <taxon>Scandiceae</taxon>
        <taxon>Daucinae</taxon>
        <taxon>Daucus</taxon>
        <taxon>Daucus sect. Daucus</taxon>
    </lineage>
</organism>
<name>A0AAF1AIU2_DAUCS</name>
<evidence type="ECO:0000313" key="2">
    <source>
        <dbReference type="Proteomes" id="UP000077755"/>
    </source>
</evidence>
<reference evidence="1" key="2">
    <citation type="submission" date="2022-03" db="EMBL/GenBank/DDBJ databases">
        <title>Draft title - Genomic analysis of global carrot germplasm unveils the trajectory of domestication and the origin of high carotenoid orange carrot.</title>
        <authorList>
            <person name="Iorizzo M."/>
            <person name="Ellison S."/>
            <person name="Senalik D."/>
            <person name="Macko-Podgorni A."/>
            <person name="Grzebelus D."/>
            <person name="Bostan H."/>
            <person name="Rolling W."/>
            <person name="Curaba J."/>
            <person name="Simon P."/>
        </authorList>
    </citation>
    <scope>NUCLEOTIDE SEQUENCE</scope>
    <source>
        <tissue evidence="1">Leaf</tissue>
    </source>
</reference>